<feature type="transmembrane region" description="Helical" evidence="1">
    <location>
        <begin position="34"/>
        <end position="54"/>
    </location>
</feature>
<feature type="transmembrane region" description="Helical" evidence="1">
    <location>
        <begin position="448"/>
        <end position="467"/>
    </location>
</feature>
<keyword evidence="4" id="KW-1185">Reference proteome</keyword>
<comment type="caution">
    <text evidence="3">The sequence shown here is derived from an EMBL/GenBank/DDBJ whole genome shotgun (WGS) entry which is preliminary data.</text>
</comment>
<gene>
    <name evidence="3" type="ORF">ACFO3O_10630</name>
</gene>
<feature type="transmembrane region" description="Helical" evidence="1">
    <location>
        <begin position="60"/>
        <end position="76"/>
    </location>
</feature>
<keyword evidence="1" id="KW-0812">Transmembrane</keyword>
<keyword evidence="1" id="KW-0472">Membrane</keyword>
<dbReference type="EMBL" id="JBHSFV010000005">
    <property type="protein sequence ID" value="MFC4634364.1"/>
    <property type="molecule type" value="Genomic_DNA"/>
</dbReference>
<evidence type="ECO:0000259" key="2">
    <source>
        <dbReference type="Pfam" id="PF26626"/>
    </source>
</evidence>
<sequence>MLAVLTYWCYLFFVTSVVGVGFQHFCKLGKSHPVIPFFLGGFAISIFASIWAIFSGLGNVFESFLVLITLGLGIWKRKVYHAFLLSLKAKIKTLPSYLIILFVVITLFAIAQCASAPYIIDNESYYIQTIKWLDTFGFVKGLANFHFFLAQNSGWHILQSAVNLDGVLQFLNDINGFYLILGNFYALDYLGRFFKHKEKQFLLIGLFPIFNVFLFQFISSPSPDLPIYLLSLLIFGEFLKHYTSSETSTISLLFALGVFAIFIKVTAVFLILFPVILYAKNRKLLKQDFLKLILISGITFILFVIKNSIISGYPLYPIASFRLTNVDWILPIALQEYLVETTKHYAFFLTPEEYQNTTFMQRVIHWLRLPKLHGLFNVSMCIALVIFPFLIRKIRFKKPLYILYFISSAQLLFLWLTSPQYRFFLGFFMLLVLTIITVCITKKILVKIGITIATVAIAIPLFIPFNLNALTENEFQLRLSVFSMDYLIKPHPNTKYTQAIYTTHQEGNLKLQTPTNIDFFWATGDCELPCIQLQHLTDFKAYFRSTPQMRTNDLKDGFYSYTFDDE</sequence>
<accession>A0ABV9HW30</accession>
<evidence type="ECO:0000313" key="3">
    <source>
        <dbReference type="EMBL" id="MFC4634364.1"/>
    </source>
</evidence>
<feature type="transmembrane region" description="Helical" evidence="1">
    <location>
        <begin position="97"/>
        <end position="120"/>
    </location>
</feature>
<proteinExistence type="predicted"/>
<feature type="transmembrane region" description="Helical" evidence="1">
    <location>
        <begin position="176"/>
        <end position="194"/>
    </location>
</feature>
<name>A0ABV9HW30_9FLAO</name>
<organism evidence="3 4">
    <name type="scientific">Dokdonia ponticola</name>
    <dbReference type="NCBI Taxonomy" id="2041041"/>
    <lineage>
        <taxon>Bacteria</taxon>
        <taxon>Pseudomonadati</taxon>
        <taxon>Bacteroidota</taxon>
        <taxon>Flavobacteriia</taxon>
        <taxon>Flavobacteriales</taxon>
        <taxon>Flavobacteriaceae</taxon>
        <taxon>Dokdonia</taxon>
    </lineage>
</organism>
<dbReference type="Pfam" id="PF26626">
    <property type="entry name" value="DUF8201"/>
    <property type="match status" value="1"/>
</dbReference>
<keyword evidence="1" id="KW-1133">Transmembrane helix</keyword>
<feature type="transmembrane region" description="Helical" evidence="1">
    <location>
        <begin position="423"/>
        <end position="441"/>
    </location>
</feature>
<feature type="domain" description="DUF8201" evidence="2">
    <location>
        <begin position="1"/>
        <end position="429"/>
    </location>
</feature>
<protein>
    <submittedName>
        <fullName evidence="3">LIC_10190 family membrane protein</fullName>
    </submittedName>
</protein>
<dbReference type="NCBIfam" id="NF047510">
    <property type="entry name" value="LIC_10190_fam"/>
    <property type="match status" value="1"/>
</dbReference>
<dbReference type="Proteomes" id="UP001596043">
    <property type="component" value="Unassembled WGS sequence"/>
</dbReference>
<feature type="transmembrane region" description="Helical" evidence="1">
    <location>
        <begin position="250"/>
        <end position="277"/>
    </location>
</feature>
<evidence type="ECO:0000256" key="1">
    <source>
        <dbReference type="SAM" id="Phobius"/>
    </source>
</evidence>
<dbReference type="InterPro" id="IPR058514">
    <property type="entry name" value="DUF8201"/>
</dbReference>
<feature type="transmembrane region" description="Helical" evidence="1">
    <location>
        <begin position="289"/>
        <end position="310"/>
    </location>
</feature>
<feature type="transmembrane region" description="Helical" evidence="1">
    <location>
        <begin position="372"/>
        <end position="391"/>
    </location>
</feature>
<feature type="transmembrane region" description="Helical" evidence="1">
    <location>
        <begin position="201"/>
        <end position="219"/>
    </location>
</feature>
<feature type="transmembrane region" description="Helical" evidence="1">
    <location>
        <begin position="400"/>
        <end position="417"/>
    </location>
</feature>
<dbReference type="RefSeq" id="WP_379978584.1">
    <property type="nucleotide sequence ID" value="NZ_JBHSFV010000005.1"/>
</dbReference>
<dbReference type="InterPro" id="IPR058065">
    <property type="entry name" value="LIC_10190-like"/>
</dbReference>
<evidence type="ECO:0000313" key="4">
    <source>
        <dbReference type="Proteomes" id="UP001596043"/>
    </source>
</evidence>
<reference evidence="4" key="1">
    <citation type="journal article" date="2019" name="Int. J. Syst. Evol. Microbiol.">
        <title>The Global Catalogue of Microorganisms (GCM) 10K type strain sequencing project: providing services to taxonomists for standard genome sequencing and annotation.</title>
        <authorList>
            <consortium name="The Broad Institute Genomics Platform"/>
            <consortium name="The Broad Institute Genome Sequencing Center for Infectious Disease"/>
            <person name="Wu L."/>
            <person name="Ma J."/>
        </authorList>
    </citation>
    <scope>NUCLEOTIDE SEQUENCE [LARGE SCALE GENOMIC DNA]</scope>
    <source>
        <strain evidence="4">YJ-61-S</strain>
    </source>
</reference>
<feature type="transmembrane region" description="Helical" evidence="1">
    <location>
        <begin position="5"/>
        <end position="22"/>
    </location>
</feature>